<accession>D3UG01</accession>
<proteinExistence type="predicted"/>
<reference evidence="2 3" key="1">
    <citation type="journal article" date="2010" name="BMC Genomics">
        <title>Comparative genomics and proteomics of Helicobacter mustelae, an ulcerogenic and carcinogenic gastric pathogen.</title>
        <authorList>
            <person name="O'Toole P.W."/>
            <person name="Snelling W.J."/>
            <person name="Canchaya C."/>
            <person name="Forde B.M."/>
            <person name="Hardie K.R."/>
            <person name="Josenhans C."/>
            <person name="Graham R.L.J."/>
            <person name="McMullan G."/>
            <person name="Parkhill J."/>
            <person name="Belda E."/>
            <person name="Bentley S.D."/>
        </authorList>
    </citation>
    <scope>NUCLEOTIDE SEQUENCE [LARGE SCALE GENOMIC DNA]</scope>
    <source>
        <strain evidence="3">ATCC 43772 / LMG 18044 / NCTC 12198 / 12198</strain>
    </source>
</reference>
<keyword evidence="1" id="KW-1133">Transmembrane helix</keyword>
<gene>
    <name evidence="2" type="ordered locus">HMU01600</name>
</gene>
<dbReference type="EMBL" id="FN555004">
    <property type="protein sequence ID" value="CBG39422.1"/>
    <property type="molecule type" value="Genomic_DNA"/>
</dbReference>
<protein>
    <submittedName>
        <fullName evidence="2">Putative inner membrane protein</fullName>
    </submittedName>
</protein>
<dbReference type="AlphaFoldDB" id="D3UG01"/>
<evidence type="ECO:0000256" key="1">
    <source>
        <dbReference type="SAM" id="Phobius"/>
    </source>
</evidence>
<evidence type="ECO:0000313" key="2">
    <source>
        <dbReference type="EMBL" id="CBG39422.1"/>
    </source>
</evidence>
<keyword evidence="1" id="KW-0472">Membrane</keyword>
<keyword evidence="3" id="KW-1185">Reference proteome</keyword>
<dbReference type="STRING" id="679897.HMU01600"/>
<evidence type="ECO:0000313" key="3">
    <source>
        <dbReference type="Proteomes" id="UP000001522"/>
    </source>
</evidence>
<dbReference type="HOGENOM" id="CLU_2409225_0_0_7"/>
<organism evidence="2 3">
    <name type="scientific">Helicobacter mustelae (strain ATCC 43772 / CCUG 25715 / CIP 103759 / LMG 18044 / NCTC 12198 / R85-136P)</name>
    <name type="common">Campylobacter mustelae</name>
    <dbReference type="NCBI Taxonomy" id="679897"/>
    <lineage>
        <taxon>Bacteria</taxon>
        <taxon>Pseudomonadati</taxon>
        <taxon>Campylobacterota</taxon>
        <taxon>Epsilonproteobacteria</taxon>
        <taxon>Campylobacterales</taxon>
        <taxon>Helicobacteraceae</taxon>
        <taxon>Helicobacter</taxon>
    </lineage>
</organism>
<keyword evidence="1" id="KW-0812">Transmembrane</keyword>
<dbReference type="Proteomes" id="UP000001522">
    <property type="component" value="Chromosome"/>
</dbReference>
<dbReference type="KEGG" id="hms:HMU01600"/>
<sequence length="92" mass="10940">MEFEGILAGLSRHCLAEFYRRAFVVFALILMGFWLIFVWWEMCKILKTFKTGLMGIFDFFGKILAFHPQNKRHPIKITIPARKQGFFFWMAS</sequence>
<name>D3UG01_HELM1</name>
<feature type="transmembrane region" description="Helical" evidence="1">
    <location>
        <begin position="18"/>
        <end position="40"/>
    </location>
</feature>